<dbReference type="SMR" id="A0A232ERZ8"/>
<evidence type="ECO:0000256" key="3">
    <source>
        <dbReference type="ARBA" id="ARBA00023242"/>
    </source>
</evidence>
<dbReference type="FunFam" id="3.10.450.50:FF:000006">
    <property type="entry name" value="NTF2-related export protein 2 isoform 1"/>
    <property type="match status" value="1"/>
</dbReference>
<evidence type="ECO:0000256" key="2">
    <source>
        <dbReference type="ARBA" id="ARBA00022927"/>
    </source>
</evidence>
<keyword evidence="5" id="KW-0963">Cytoplasm</keyword>
<proteinExistence type="predicted"/>
<reference evidence="7 8" key="1">
    <citation type="journal article" date="2017" name="Curr. Biol.">
        <title>The Evolution of Venom by Co-option of Single-Copy Genes.</title>
        <authorList>
            <person name="Martinson E.O."/>
            <person name="Mrinalini"/>
            <person name="Kelkar Y.D."/>
            <person name="Chang C.H."/>
            <person name="Werren J.H."/>
        </authorList>
    </citation>
    <scope>NUCLEOTIDE SEQUENCE [LARGE SCALE GENOMIC DNA]</scope>
    <source>
        <strain evidence="7 8">Alberta</strain>
        <tissue evidence="7">Whole body</tissue>
    </source>
</reference>
<dbReference type="PANTHER" id="PTHR12612">
    <property type="entry name" value="NUCLEAR TRANSPORT FACTOR 2"/>
    <property type="match status" value="1"/>
</dbReference>
<dbReference type="GO" id="GO:0005634">
    <property type="term" value="C:nucleus"/>
    <property type="evidence" value="ECO:0007669"/>
    <property type="project" value="UniProtKB-SubCell"/>
</dbReference>
<dbReference type="OrthoDB" id="25408at2759"/>
<dbReference type="InterPro" id="IPR002075">
    <property type="entry name" value="NTF2_dom"/>
</dbReference>
<organism evidence="7 8">
    <name type="scientific">Trichomalopsis sarcophagae</name>
    <dbReference type="NCBI Taxonomy" id="543379"/>
    <lineage>
        <taxon>Eukaryota</taxon>
        <taxon>Metazoa</taxon>
        <taxon>Ecdysozoa</taxon>
        <taxon>Arthropoda</taxon>
        <taxon>Hexapoda</taxon>
        <taxon>Insecta</taxon>
        <taxon>Pterygota</taxon>
        <taxon>Neoptera</taxon>
        <taxon>Endopterygota</taxon>
        <taxon>Hymenoptera</taxon>
        <taxon>Apocrita</taxon>
        <taxon>Proctotrupomorpha</taxon>
        <taxon>Chalcidoidea</taxon>
        <taxon>Pteromalidae</taxon>
        <taxon>Pteromalinae</taxon>
        <taxon>Trichomalopsis</taxon>
    </lineage>
</organism>
<evidence type="ECO:0000313" key="8">
    <source>
        <dbReference type="Proteomes" id="UP000215335"/>
    </source>
</evidence>
<keyword evidence="3 5" id="KW-0539">Nucleus</keyword>
<dbReference type="Proteomes" id="UP000215335">
    <property type="component" value="Unassembled WGS sequence"/>
</dbReference>
<gene>
    <name evidence="7" type="ORF">TSAR_012553</name>
</gene>
<keyword evidence="1 5" id="KW-0813">Transport</keyword>
<dbReference type="GO" id="GO:0051028">
    <property type="term" value="P:mRNA transport"/>
    <property type="evidence" value="ECO:0007669"/>
    <property type="project" value="UniProtKB-UniRule"/>
</dbReference>
<dbReference type="STRING" id="543379.A0A232ERZ8"/>
<feature type="domain" description="NTF2" evidence="6">
    <location>
        <begin position="15"/>
        <end position="130"/>
    </location>
</feature>
<sequence length="136" mass="15651">MEEELRTKIDQACRTAEEFTKLYYESLDKRRYLMSRLYMDTAILIWNGNGIEGKDQIQNFWTELPSSDHSVITLDAQPITGPAVASQLTFLVKVSGQVRYQDKASKTFNQNFLITALGDKWKIVSDCFRTQEALES</sequence>
<dbReference type="GO" id="GO:0015031">
    <property type="term" value="P:protein transport"/>
    <property type="evidence" value="ECO:0007669"/>
    <property type="project" value="UniProtKB-KW"/>
</dbReference>
<dbReference type="SUPFAM" id="SSF54427">
    <property type="entry name" value="NTF2-like"/>
    <property type="match status" value="1"/>
</dbReference>
<comment type="function">
    <text evidence="5">Has a role in nuclear-cytoplasmic transport of proteins and mRNAs.</text>
</comment>
<dbReference type="InterPro" id="IPR045875">
    <property type="entry name" value="NTF2"/>
</dbReference>
<dbReference type="AlphaFoldDB" id="A0A232ERZ8"/>
<keyword evidence="2 5" id="KW-0653">Protein transport</keyword>
<name>A0A232ERZ8_9HYME</name>
<dbReference type="Pfam" id="PF02136">
    <property type="entry name" value="NTF2"/>
    <property type="match status" value="1"/>
</dbReference>
<protein>
    <recommendedName>
        <fullName evidence="4 5">NTF2-related export protein</fullName>
    </recommendedName>
</protein>
<comment type="caution">
    <text evidence="7">The sequence shown here is derived from an EMBL/GenBank/DDBJ whole genome shotgun (WGS) entry which is preliminary data.</text>
</comment>
<evidence type="ECO:0000256" key="5">
    <source>
        <dbReference type="RuleBase" id="RU369002"/>
    </source>
</evidence>
<dbReference type="GO" id="GO:0006913">
    <property type="term" value="P:nucleocytoplasmic transport"/>
    <property type="evidence" value="ECO:0007669"/>
    <property type="project" value="UniProtKB-UniRule"/>
</dbReference>
<evidence type="ECO:0000313" key="7">
    <source>
        <dbReference type="EMBL" id="OXU21125.1"/>
    </source>
</evidence>
<evidence type="ECO:0000256" key="1">
    <source>
        <dbReference type="ARBA" id="ARBA00022448"/>
    </source>
</evidence>
<dbReference type="CDD" id="cd00780">
    <property type="entry name" value="NTF2"/>
    <property type="match status" value="1"/>
</dbReference>
<dbReference type="GO" id="GO:0005737">
    <property type="term" value="C:cytoplasm"/>
    <property type="evidence" value="ECO:0007669"/>
    <property type="project" value="UniProtKB-SubCell"/>
</dbReference>
<dbReference type="Gene3D" id="3.10.450.50">
    <property type="match status" value="1"/>
</dbReference>
<dbReference type="EMBL" id="NNAY01002531">
    <property type="protein sequence ID" value="OXU21125.1"/>
    <property type="molecule type" value="Genomic_DNA"/>
</dbReference>
<accession>A0A232ERZ8</accession>
<dbReference type="PROSITE" id="PS50177">
    <property type="entry name" value="NTF2_DOMAIN"/>
    <property type="match status" value="1"/>
</dbReference>
<evidence type="ECO:0000256" key="4">
    <source>
        <dbReference type="ARBA" id="ARBA00070836"/>
    </source>
</evidence>
<dbReference type="InterPro" id="IPR032710">
    <property type="entry name" value="NTF2-like_dom_sf"/>
</dbReference>
<keyword evidence="8" id="KW-1185">Reference proteome</keyword>
<dbReference type="InterPro" id="IPR018222">
    <property type="entry name" value="Nuclear_transport_factor_2_euk"/>
</dbReference>
<evidence type="ECO:0000259" key="6">
    <source>
        <dbReference type="PROSITE" id="PS50177"/>
    </source>
</evidence>
<comment type="subcellular location">
    <subcellularLocation>
        <location evidence="5">Cytoplasm</location>
    </subcellularLocation>
    <subcellularLocation>
        <location evidence="5">Nucleus</location>
    </subcellularLocation>
</comment>